<protein>
    <submittedName>
        <fullName evidence="2">Uncharacterized protein</fullName>
    </submittedName>
</protein>
<keyword evidence="3" id="KW-1185">Reference proteome</keyword>
<gene>
    <name evidence="2" type="ORF">AK812_SmicGene33105</name>
</gene>
<reference evidence="2 3" key="1">
    <citation type="submission" date="2016-02" db="EMBL/GenBank/DDBJ databases">
        <title>Genome analysis of coral dinoflagellate symbionts highlights evolutionary adaptations to a symbiotic lifestyle.</title>
        <authorList>
            <person name="Aranda M."/>
            <person name="Li Y."/>
            <person name="Liew Y.J."/>
            <person name="Baumgarten S."/>
            <person name="Simakov O."/>
            <person name="Wilson M."/>
            <person name="Piel J."/>
            <person name="Ashoor H."/>
            <person name="Bougouffa S."/>
            <person name="Bajic V.B."/>
            <person name="Ryu T."/>
            <person name="Ravasi T."/>
            <person name="Bayer T."/>
            <person name="Micklem G."/>
            <person name="Kim H."/>
            <person name="Bhak J."/>
            <person name="Lajeunesse T.C."/>
            <person name="Voolstra C.R."/>
        </authorList>
    </citation>
    <scope>NUCLEOTIDE SEQUENCE [LARGE SCALE GENOMIC DNA]</scope>
    <source>
        <strain evidence="2 3">CCMP2467</strain>
    </source>
</reference>
<feature type="region of interest" description="Disordered" evidence="1">
    <location>
        <begin position="217"/>
        <end position="236"/>
    </location>
</feature>
<comment type="caution">
    <text evidence="2">The sequence shown here is derived from an EMBL/GenBank/DDBJ whole genome shotgun (WGS) entry which is preliminary data.</text>
</comment>
<accession>A0A1Q9CSF2</accession>
<dbReference type="EMBL" id="LSRX01000951">
    <property type="protein sequence ID" value="OLP85854.1"/>
    <property type="molecule type" value="Genomic_DNA"/>
</dbReference>
<evidence type="ECO:0000256" key="1">
    <source>
        <dbReference type="SAM" id="MobiDB-lite"/>
    </source>
</evidence>
<dbReference type="OrthoDB" id="431379at2759"/>
<evidence type="ECO:0000313" key="2">
    <source>
        <dbReference type="EMBL" id="OLP85854.1"/>
    </source>
</evidence>
<sequence>MASGDASFDAAAVAEQLVAALAGARRMGWAPMTGLLTADQIADVQLFPTLVTGACIPYHPGSSRTSVQTGVQQVDRDPRMIIGRETAPRISSRGRWCSVEISESVHRQDCADIPTSSAFAAGPATPKAHCGPGGLRFLMPATKAEAGAGRTLSRRLGVEHGQDQSALSAPPDAGPQRARMEEPHRRLVEAPGVVGVISALAAAAAGAELRLVGAPPAPGAAPQGPPVEAKGALGSHPKPPANSMLAQAEVGVDSLAIQRLRVLEDVLFVREVVESAPPGRIWKAMQCVQSSCSVAGWEQPPNTSTYAPQVLSKAMAALIPVATG</sequence>
<name>A0A1Q9CSF2_SYMMI</name>
<feature type="region of interest" description="Disordered" evidence="1">
    <location>
        <begin position="158"/>
        <end position="181"/>
    </location>
</feature>
<dbReference type="AlphaFoldDB" id="A0A1Q9CSF2"/>
<proteinExistence type="predicted"/>
<dbReference type="Proteomes" id="UP000186817">
    <property type="component" value="Unassembled WGS sequence"/>
</dbReference>
<evidence type="ECO:0000313" key="3">
    <source>
        <dbReference type="Proteomes" id="UP000186817"/>
    </source>
</evidence>
<organism evidence="2 3">
    <name type="scientific">Symbiodinium microadriaticum</name>
    <name type="common">Dinoflagellate</name>
    <name type="synonym">Zooxanthella microadriatica</name>
    <dbReference type="NCBI Taxonomy" id="2951"/>
    <lineage>
        <taxon>Eukaryota</taxon>
        <taxon>Sar</taxon>
        <taxon>Alveolata</taxon>
        <taxon>Dinophyceae</taxon>
        <taxon>Suessiales</taxon>
        <taxon>Symbiodiniaceae</taxon>
        <taxon>Symbiodinium</taxon>
    </lineage>
</organism>